<dbReference type="AlphaFoldDB" id="A0A4Q1BTN7"/>
<feature type="compositionally biased region" description="Acidic residues" evidence="1">
    <location>
        <begin position="208"/>
        <end position="232"/>
    </location>
</feature>
<evidence type="ECO:0000313" key="2">
    <source>
        <dbReference type="EMBL" id="RXK41449.1"/>
    </source>
</evidence>
<evidence type="ECO:0000256" key="1">
    <source>
        <dbReference type="SAM" id="MobiDB-lite"/>
    </source>
</evidence>
<feature type="region of interest" description="Disordered" evidence="1">
    <location>
        <begin position="454"/>
        <end position="499"/>
    </location>
</feature>
<dbReference type="Pfam" id="PF04938">
    <property type="entry name" value="SIP1"/>
    <property type="match status" value="1"/>
</dbReference>
<feature type="compositionally biased region" description="Low complexity" evidence="1">
    <location>
        <begin position="318"/>
        <end position="329"/>
    </location>
</feature>
<gene>
    <name evidence="2" type="ORF">M231_01355</name>
</gene>
<dbReference type="OrthoDB" id="428895at2759"/>
<accession>A0A4Q1BTN7</accession>
<feature type="region of interest" description="Disordered" evidence="1">
    <location>
        <begin position="193"/>
        <end position="252"/>
    </location>
</feature>
<comment type="caution">
    <text evidence="2">The sequence shown here is derived from an EMBL/GenBank/DDBJ whole genome shotgun (WGS) entry which is preliminary data.</text>
</comment>
<organism evidence="2 3">
    <name type="scientific">Tremella mesenterica</name>
    <name type="common">Jelly fungus</name>
    <dbReference type="NCBI Taxonomy" id="5217"/>
    <lineage>
        <taxon>Eukaryota</taxon>
        <taxon>Fungi</taxon>
        <taxon>Dikarya</taxon>
        <taxon>Basidiomycota</taxon>
        <taxon>Agaricomycotina</taxon>
        <taxon>Tremellomycetes</taxon>
        <taxon>Tremellales</taxon>
        <taxon>Tremellaceae</taxon>
        <taxon>Tremella</taxon>
    </lineage>
</organism>
<evidence type="ECO:0000313" key="3">
    <source>
        <dbReference type="Proteomes" id="UP000289152"/>
    </source>
</evidence>
<dbReference type="EMBL" id="SDIL01000009">
    <property type="protein sequence ID" value="RXK41449.1"/>
    <property type="molecule type" value="Genomic_DNA"/>
</dbReference>
<sequence>MPPKRRNKTRQTYDDGEEVIGGQVLPIAEIPEDWVGVPEDGATYLALAGRANAGLSFFSRAPLPRQIEVDMDTEIHIEASHVGTSKKTRHPALPKESWLVTFAEHFKKYRQNLTSRWPPPSMTQPPHYPPFPDIRLRSSFDFYLHGPSRAKRKGSRARKRAAVRAAAISLEEEESMMNDGVPISDVTAEVRTSDQISGMSTGGSGEKNEEEEDGGFDEDLEEEYEVIDEGTEESQTISQEEEGEDKPYEPPEPLLSVLKGLHTNNILRLLTYFTHFLLDPLSSPILSIPSYLPTQPPSPPTQPQTILPEQPHTTLPDNTSTSHTPNSTHYPAKKTGTLSKPRREPFPDLYARWIFTLLLILDNQLSGEEISILRELARAAMRVAGWRWIVAVNTGEITKLVSVSPTFHPSTDGSEGGKNGVIVGDTYQEGEISDEEEDEGWELGVKWKKTREKGLKHKEMNGHPDVDMNGGTDSDEQNGGRKDEVIKEDSSKKREGGNVDDTLSRCWLIVAAISVGWAQHDLLQEMESLFS</sequence>
<reference evidence="2 3" key="1">
    <citation type="submission" date="2016-06" db="EMBL/GenBank/DDBJ databases">
        <title>Evolution of pathogenesis and genome organization in the Tremellales.</title>
        <authorList>
            <person name="Cuomo C."/>
            <person name="Litvintseva A."/>
            <person name="Heitman J."/>
            <person name="Chen Y."/>
            <person name="Sun S."/>
            <person name="Springer D."/>
            <person name="Dromer F."/>
            <person name="Young S."/>
            <person name="Zeng Q."/>
            <person name="Chapman S."/>
            <person name="Gujja S."/>
            <person name="Saif S."/>
            <person name="Birren B."/>
        </authorList>
    </citation>
    <scope>NUCLEOTIDE SEQUENCE [LARGE SCALE GENOMIC DNA]</scope>
    <source>
        <strain evidence="2 3">ATCC 28783</strain>
    </source>
</reference>
<dbReference type="VEuPathDB" id="FungiDB:TREMEDRAFT_62847"/>
<dbReference type="Proteomes" id="UP000289152">
    <property type="component" value="Unassembled WGS sequence"/>
</dbReference>
<dbReference type="Gene3D" id="1.20.58.1070">
    <property type="match status" value="1"/>
</dbReference>
<keyword evidence="3" id="KW-1185">Reference proteome</keyword>
<feature type="region of interest" description="Disordered" evidence="1">
    <location>
        <begin position="292"/>
        <end position="341"/>
    </location>
</feature>
<feature type="compositionally biased region" description="Basic and acidic residues" evidence="1">
    <location>
        <begin position="457"/>
        <end position="466"/>
    </location>
</feature>
<name>A0A4Q1BTN7_TREME</name>
<dbReference type="GO" id="GO:0000387">
    <property type="term" value="P:spliceosomal snRNP assembly"/>
    <property type="evidence" value="ECO:0007669"/>
    <property type="project" value="InterPro"/>
</dbReference>
<feature type="compositionally biased region" description="Basic and acidic residues" evidence="1">
    <location>
        <begin position="478"/>
        <end position="497"/>
    </location>
</feature>
<dbReference type="STRING" id="5217.A0A4Q1BTN7"/>
<dbReference type="InParanoid" id="A0A4Q1BTN7"/>
<dbReference type="InterPro" id="IPR035426">
    <property type="entry name" value="Gemin2/Brr1"/>
</dbReference>
<proteinExistence type="predicted"/>
<protein>
    <submittedName>
        <fullName evidence="2">Uncharacterized protein</fullName>
    </submittedName>
</protein>